<name>A0A2N0S7U7_9GLOM</name>
<reference evidence="3 4" key="1">
    <citation type="submission" date="2017-10" db="EMBL/GenBank/DDBJ databases">
        <title>Extensive intraspecific genome diversity in a model arbuscular mycorrhizal fungus.</title>
        <authorList>
            <person name="Chen E.C.H."/>
            <person name="Morin E."/>
            <person name="Baudet D."/>
            <person name="Noel J."/>
            <person name="Ndikumana S."/>
            <person name="Charron P."/>
            <person name="St-Onge C."/>
            <person name="Giorgi J."/>
            <person name="Grigoriev I.V."/>
            <person name="Roux C."/>
            <person name="Martin F.M."/>
            <person name="Corradi N."/>
        </authorList>
    </citation>
    <scope>NUCLEOTIDE SEQUENCE [LARGE SCALE GENOMIC DNA]</scope>
    <source>
        <strain evidence="3 4">A1</strain>
    </source>
</reference>
<dbReference type="PANTHER" id="PTHR10582">
    <property type="entry name" value="TRANSIENT RECEPTOR POTENTIAL ION CHANNEL PROTEIN"/>
    <property type="match status" value="1"/>
</dbReference>
<reference evidence="3 4" key="2">
    <citation type="submission" date="2017-10" db="EMBL/GenBank/DDBJ databases">
        <title>Genome analyses suggest a sexual origin of heterokaryosis in a supposedly ancient asexual fungus.</title>
        <authorList>
            <person name="Corradi N."/>
            <person name="Sedzielewska K."/>
            <person name="Noel J."/>
            <person name="Charron P."/>
            <person name="Farinelli L."/>
            <person name="Marton T."/>
            <person name="Kruger M."/>
            <person name="Pelin A."/>
            <person name="Brachmann A."/>
            <person name="Corradi N."/>
        </authorList>
    </citation>
    <scope>NUCLEOTIDE SEQUENCE [LARGE SCALE GENOMIC DNA]</scope>
    <source>
        <strain evidence="3 4">A1</strain>
    </source>
</reference>
<gene>
    <name evidence="3" type="ORF">RhiirA1_453280</name>
</gene>
<feature type="transmembrane region" description="Helical" evidence="2">
    <location>
        <begin position="920"/>
        <end position="940"/>
    </location>
</feature>
<evidence type="ECO:0000313" key="3">
    <source>
        <dbReference type="EMBL" id="PKC71634.1"/>
    </source>
</evidence>
<dbReference type="PANTHER" id="PTHR10582:SF2">
    <property type="entry name" value="INACTIVE"/>
    <property type="match status" value="1"/>
</dbReference>
<dbReference type="InterPro" id="IPR024862">
    <property type="entry name" value="TRPV"/>
</dbReference>
<feature type="transmembrane region" description="Helical" evidence="2">
    <location>
        <begin position="960"/>
        <end position="986"/>
    </location>
</feature>
<comment type="caution">
    <text evidence="3">The sequence shown here is derived from an EMBL/GenBank/DDBJ whole genome shotgun (WGS) entry which is preliminary data.</text>
</comment>
<proteinExistence type="predicted"/>
<organism evidence="3 4">
    <name type="scientific">Rhizophagus irregularis</name>
    <dbReference type="NCBI Taxonomy" id="588596"/>
    <lineage>
        <taxon>Eukaryota</taxon>
        <taxon>Fungi</taxon>
        <taxon>Fungi incertae sedis</taxon>
        <taxon>Mucoromycota</taxon>
        <taxon>Glomeromycotina</taxon>
        <taxon>Glomeromycetes</taxon>
        <taxon>Glomerales</taxon>
        <taxon>Glomeraceae</taxon>
        <taxon>Rhizophagus</taxon>
    </lineage>
</organism>
<dbReference type="Proteomes" id="UP000232688">
    <property type="component" value="Unassembled WGS sequence"/>
</dbReference>
<dbReference type="VEuPathDB" id="FungiDB:RhiirFUN_005745"/>
<keyword evidence="2" id="KW-0472">Membrane</keyword>
<feature type="transmembrane region" description="Helical" evidence="2">
    <location>
        <begin position="887"/>
        <end position="908"/>
    </location>
</feature>
<keyword evidence="1" id="KW-0677">Repeat</keyword>
<keyword evidence="2" id="KW-1133">Transmembrane helix</keyword>
<dbReference type="VEuPathDB" id="FungiDB:RhiirA1_453280"/>
<sequence>MIDNIEIAIENEKSKPHNGKPITKIEVSPNEKYLVTYSQEDRSFVGWDVEDTDEGPLKLDKSFKLSDVIKEEIDVKEEIDIKEKIDIIDQICVSDDRRLACIYNNRKILNIVNMSDNNKEIFINPFLYMSCIGINPSNKEHKLHSTFDLNGKFIVYIDNQDQDHDVNDHIFDHMFGHIFRKFDKINLYWKDNKWFKWWWWNELNYAVLENVDFIEISKCGKLYLLSNNYIHEWDLDTKKSITFKNIVSKKNIENKVEKNPKGSKRKTKSTGFENKLEIKDIKISSNKKFVCLRIKDKITIYSIELGIPIASLDINNNDLYNFMEHNILYPLLLPLLDGEIYNLIMENCWKKCLGSLKEKNKLPIKYQTENLPTLPKNIHIATNFAFGILDGDVWKIKLEENISKLNLPSKDCNKCDIVKSWNMYLCSYEKETYDHLNIRLFFSYMDMNMIRALFKDVIPNLSKIKSDDELEKLNTHWKDIWNIIINEKINKNGELIHINHTIDGWILELRLLNNNGIIVLTTIGLLIYTFNESIRSISLTYFYAINYPFHATYPKNNSLGIKLFIKFFEQIDGLSTISESVYQMSSLVKFWILKYNYYKVYSKTDLPLPNYDSFDLNDKWISYVKDNKEILLKYGVELLTFAIKEYNLELIDEVYKKCINYFKQDLGNNSVFLGIITSTMPLLNEYYPDYILKYSLETTMIIDSPFYNINHKEYLDNLHLYSFLQHPKIINSNSWLPKYDTKCHMLYSNHPILFTLLYVLQIILNMLNILFFNMIFIMIKVILSFPIRLFKLDYTFDIDNFHNLYFSAFYFYIKIVSSELFKIRATPAIIFMNSYINFVNYPKEYNWILELINPQPSPFVETINRDIYKTWNGESLINFKWDNYGKYYYAIIWIGFNVFLGCFTAAASVPQINSNDQSHLLIASFILGLIHLSFEVRQFIYSPSKWIDDYWNFFDLGAYLVPTLTSICLAFESFVISFAHAFLIILRPKLEYSLDQPTINDDPNNPWNLNTTYNRVENETITQGASFVQVPDENTNMFTDYKTALFAVYLFLTGDTSALTNKWEYKENPALVIYILLFSFLIVIYLMNLFIGLLNMAIEKENNRVSYLVQKAEILADIEMFYMLPHTRRREDWFPTNAIYYYADIVKTRKMIKELISEGEWEAGEFQDMKKDLLKLLNIQHEPND</sequence>
<evidence type="ECO:0000256" key="2">
    <source>
        <dbReference type="SAM" id="Phobius"/>
    </source>
</evidence>
<accession>A0A2N0S7U7</accession>
<dbReference type="EMBL" id="LLXH01000157">
    <property type="protein sequence ID" value="PKC71634.1"/>
    <property type="molecule type" value="Genomic_DNA"/>
</dbReference>
<feature type="transmembrane region" description="Helical" evidence="2">
    <location>
        <begin position="1071"/>
        <end position="1094"/>
    </location>
</feature>
<dbReference type="GO" id="GO:0005216">
    <property type="term" value="F:monoatomic ion channel activity"/>
    <property type="evidence" value="ECO:0007669"/>
    <property type="project" value="InterPro"/>
</dbReference>
<dbReference type="GO" id="GO:0005886">
    <property type="term" value="C:plasma membrane"/>
    <property type="evidence" value="ECO:0007669"/>
    <property type="project" value="TreeGrafter"/>
</dbReference>
<dbReference type="GO" id="GO:0098703">
    <property type="term" value="P:calcium ion import across plasma membrane"/>
    <property type="evidence" value="ECO:0007669"/>
    <property type="project" value="TreeGrafter"/>
</dbReference>
<evidence type="ECO:0000313" key="4">
    <source>
        <dbReference type="Proteomes" id="UP000232688"/>
    </source>
</evidence>
<dbReference type="SUPFAM" id="SSF50978">
    <property type="entry name" value="WD40 repeat-like"/>
    <property type="match status" value="1"/>
</dbReference>
<feature type="transmembrane region" description="Helical" evidence="2">
    <location>
        <begin position="752"/>
        <end position="783"/>
    </location>
</feature>
<keyword evidence="2" id="KW-0812">Transmembrane</keyword>
<dbReference type="InterPro" id="IPR036322">
    <property type="entry name" value="WD40_repeat_dom_sf"/>
</dbReference>
<dbReference type="AlphaFoldDB" id="A0A2N0S7U7"/>
<protein>
    <submittedName>
        <fullName evidence="3">Uncharacterized protein</fullName>
    </submittedName>
</protein>
<evidence type="ECO:0000256" key="1">
    <source>
        <dbReference type="ARBA" id="ARBA00022737"/>
    </source>
</evidence>
<dbReference type="VEuPathDB" id="FungiDB:FUN_006035"/>